<dbReference type="Gene3D" id="3.90.10.10">
    <property type="entry name" value="Cytochrome C3"/>
    <property type="match status" value="1"/>
</dbReference>
<dbReference type="InterPro" id="IPR051829">
    <property type="entry name" value="Multiheme_Cytochr_ET"/>
</dbReference>
<dbReference type="PANTHER" id="PTHR35038:SF8">
    <property type="entry name" value="C-TYPE POLYHEME CYTOCHROME OMCC"/>
    <property type="match status" value="1"/>
</dbReference>
<dbReference type="AlphaFoldDB" id="A0A0C1YBF6"/>
<dbReference type="SUPFAM" id="SSF48695">
    <property type="entry name" value="Multiheme cytochromes"/>
    <property type="match status" value="1"/>
</dbReference>
<dbReference type="InterPro" id="IPR036280">
    <property type="entry name" value="Multihaem_cyt_sf"/>
</dbReference>
<sequence>MLSLGRLAIIVGMVAGLTWGWGAPAWANPVDQAQIDEATQLWQTSAHAFNEINCSSCHESKETKEFVAQPGIESCQTCHEQDVDTFLLGQHGIRMLEGQTPLTPAMARLPMQPDAMNRQMTCNSCHDVHSVNTVQAAVDSCLSCHSDNHSLNYGNSRHAELFAADRDLPRPSASSVSCATCHLPRHQTGSGDNAVTLVNHNNTYTLLPRDRMVKDVCMNCHGMEYSYNSIFDDDLVEANFDAPPTLAMETFELVRDFESRRTDQGDG</sequence>
<gene>
    <name evidence="2" type="ORF">QQ91_000385</name>
</gene>
<accession>A0A0C1YBF6</accession>
<organism evidence="2">
    <name type="scientific">Lyngbya confervoides BDU141951</name>
    <dbReference type="NCBI Taxonomy" id="1574623"/>
    <lineage>
        <taxon>Bacteria</taxon>
        <taxon>Bacillati</taxon>
        <taxon>Cyanobacteriota</taxon>
        <taxon>Cyanophyceae</taxon>
        <taxon>Oscillatoriophycideae</taxon>
        <taxon>Oscillatoriales</taxon>
        <taxon>Microcoleaceae</taxon>
        <taxon>Lyngbya</taxon>
    </lineage>
</organism>
<dbReference type="PANTHER" id="PTHR35038">
    <property type="entry name" value="DISSIMILATORY SULFITE REDUCTASE SIRA"/>
    <property type="match status" value="1"/>
</dbReference>
<reference evidence="2" key="2">
    <citation type="journal article" date="2015" name="Genome Announc.">
        <title>Draft Genome Sequence of Filamentous Marine Cyanobacterium Lyngbya confervoides Strain BDU141951.</title>
        <authorList>
            <person name="Chandrababunaidu M.M."/>
            <person name="Sen D."/>
            <person name="Tripathy S."/>
        </authorList>
    </citation>
    <scope>NUCLEOTIDE SEQUENCE</scope>
    <source>
        <strain evidence="2">BDU141951</strain>
    </source>
</reference>
<dbReference type="EMBL" id="JTHE02000002">
    <property type="protein sequence ID" value="NEV65571.1"/>
    <property type="molecule type" value="Genomic_DNA"/>
</dbReference>
<proteinExistence type="predicted"/>
<reference evidence="2" key="1">
    <citation type="submission" date="2014-11" db="EMBL/GenBank/DDBJ databases">
        <authorList>
            <person name="Malar M.C."/>
            <person name="Sen D."/>
            <person name="Tripathy S."/>
        </authorList>
    </citation>
    <scope>NUCLEOTIDE SEQUENCE</scope>
    <source>
        <strain evidence="2">BDU141951</strain>
    </source>
</reference>
<evidence type="ECO:0000313" key="2">
    <source>
        <dbReference type="EMBL" id="NEV65571.1"/>
    </source>
</evidence>
<keyword evidence="1" id="KW-0732">Signal</keyword>
<comment type="caution">
    <text evidence="2">The sequence shown here is derived from an EMBL/GenBank/DDBJ whole genome shotgun (WGS) entry which is preliminary data.</text>
</comment>
<evidence type="ECO:0000256" key="1">
    <source>
        <dbReference type="ARBA" id="ARBA00022729"/>
    </source>
</evidence>
<name>A0A0C1YBF6_9CYAN</name>
<protein>
    <submittedName>
        <fullName evidence="2">Uncharacterized protein</fullName>
    </submittedName>
</protein>
<reference evidence="2" key="3">
    <citation type="submission" date="2020-02" db="EMBL/GenBank/DDBJ databases">
        <authorList>
            <person name="Sarangi A.N."/>
            <person name="Ghosh S."/>
            <person name="Mukherjee M."/>
            <person name="Tripathy S."/>
        </authorList>
    </citation>
    <scope>NUCLEOTIDE SEQUENCE</scope>
    <source>
        <strain evidence="2">BDU141951</strain>
    </source>
</reference>